<dbReference type="GO" id="GO:0005840">
    <property type="term" value="C:ribosome"/>
    <property type="evidence" value="ECO:0007669"/>
    <property type="project" value="UniProtKB-KW"/>
</dbReference>
<dbReference type="GO" id="GO:0005737">
    <property type="term" value="C:cytoplasm"/>
    <property type="evidence" value="ECO:0007669"/>
    <property type="project" value="UniProtKB-SubCell"/>
</dbReference>
<comment type="catalytic activity">
    <reaction evidence="6">
        <text>L-lysyl-[protein] + 3 S-adenosyl-L-methionine = N(6),N(6),N(6)-trimethyl-L-lysyl-[protein] + 3 S-adenosyl-L-homocysteine + 3 H(+)</text>
        <dbReference type="Rhea" id="RHEA:54192"/>
        <dbReference type="Rhea" id="RHEA-COMP:9752"/>
        <dbReference type="Rhea" id="RHEA-COMP:13826"/>
        <dbReference type="ChEBI" id="CHEBI:15378"/>
        <dbReference type="ChEBI" id="CHEBI:29969"/>
        <dbReference type="ChEBI" id="CHEBI:57856"/>
        <dbReference type="ChEBI" id="CHEBI:59789"/>
        <dbReference type="ChEBI" id="CHEBI:61961"/>
    </reaction>
</comment>
<keyword evidence="5 6" id="KW-0949">S-adenosyl-L-methionine</keyword>
<comment type="similarity">
    <text evidence="1 6">Belongs to the methyltransferase superfamily. PrmA family.</text>
</comment>
<evidence type="ECO:0000256" key="7">
    <source>
        <dbReference type="SAM" id="SignalP"/>
    </source>
</evidence>
<proteinExistence type="inferred from homology"/>
<dbReference type="InterPro" id="IPR050078">
    <property type="entry name" value="Ribosomal_L11_MeTrfase_PrmA"/>
</dbReference>
<feature type="binding site" evidence="6">
    <location>
        <position position="181"/>
    </location>
    <ligand>
        <name>S-adenosyl-L-methionine</name>
        <dbReference type="ChEBI" id="CHEBI:59789"/>
    </ligand>
</feature>
<accession>A0A918XUB5</accession>
<keyword evidence="8" id="KW-0687">Ribonucleoprotein</keyword>
<comment type="caution">
    <text evidence="8">The sequence shown here is derived from an EMBL/GenBank/DDBJ whole genome shotgun (WGS) entry which is preliminary data.</text>
</comment>
<evidence type="ECO:0000256" key="6">
    <source>
        <dbReference type="HAMAP-Rule" id="MF_00735"/>
    </source>
</evidence>
<dbReference type="EMBL" id="BMZS01000007">
    <property type="protein sequence ID" value="GHD54432.1"/>
    <property type="molecule type" value="Genomic_DNA"/>
</dbReference>
<protein>
    <recommendedName>
        <fullName evidence="6">Ribosomal protein L11 methyltransferase</fullName>
        <shortName evidence="6">L11 Mtase</shortName>
        <ecNumber evidence="6">2.1.1.-</ecNumber>
    </recommendedName>
</protein>
<comment type="subcellular location">
    <subcellularLocation>
        <location evidence="6">Cytoplasm</location>
    </subcellularLocation>
</comment>
<feature type="binding site" evidence="6">
    <location>
        <position position="135"/>
    </location>
    <ligand>
        <name>S-adenosyl-L-methionine</name>
        <dbReference type="ChEBI" id="CHEBI:59789"/>
    </ligand>
</feature>
<dbReference type="GO" id="GO:0008276">
    <property type="term" value="F:protein methyltransferase activity"/>
    <property type="evidence" value="ECO:0007669"/>
    <property type="project" value="UniProtKB-UniRule"/>
</dbReference>
<keyword evidence="8" id="KW-0689">Ribosomal protein</keyword>
<feature type="binding site" evidence="6">
    <location>
        <position position="158"/>
    </location>
    <ligand>
        <name>S-adenosyl-L-methionine</name>
        <dbReference type="ChEBI" id="CHEBI:59789"/>
    </ligand>
</feature>
<dbReference type="GO" id="GO:0032259">
    <property type="term" value="P:methylation"/>
    <property type="evidence" value="ECO:0007669"/>
    <property type="project" value="UniProtKB-KW"/>
</dbReference>
<dbReference type="SUPFAM" id="SSF53335">
    <property type="entry name" value="S-adenosyl-L-methionine-dependent methyltransferases"/>
    <property type="match status" value="1"/>
</dbReference>
<name>A0A918XUB5_9PROT</name>
<keyword evidence="2 6" id="KW-0963">Cytoplasm</keyword>
<reference evidence="8" key="2">
    <citation type="submission" date="2020-09" db="EMBL/GenBank/DDBJ databases">
        <authorList>
            <person name="Sun Q."/>
            <person name="Kim S."/>
        </authorList>
    </citation>
    <scope>NUCLEOTIDE SEQUENCE</scope>
    <source>
        <strain evidence="8">KCTC 42651</strain>
    </source>
</reference>
<dbReference type="Pfam" id="PF06325">
    <property type="entry name" value="PrmA"/>
    <property type="match status" value="1"/>
</dbReference>
<dbReference type="PANTHER" id="PTHR43648:SF1">
    <property type="entry name" value="ELECTRON TRANSFER FLAVOPROTEIN BETA SUBUNIT LYSINE METHYLTRANSFERASE"/>
    <property type="match status" value="1"/>
</dbReference>
<evidence type="ECO:0000313" key="9">
    <source>
        <dbReference type="Proteomes" id="UP000630353"/>
    </source>
</evidence>
<dbReference type="InterPro" id="IPR004498">
    <property type="entry name" value="Ribosomal_PrmA_MeTrfase"/>
</dbReference>
<organism evidence="8 9">
    <name type="scientific">Thalassobaculum fulvum</name>
    <dbReference type="NCBI Taxonomy" id="1633335"/>
    <lineage>
        <taxon>Bacteria</taxon>
        <taxon>Pseudomonadati</taxon>
        <taxon>Pseudomonadota</taxon>
        <taxon>Alphaproteobacteria</taxon>
        <taxon>Rhodospirillales</taxon>
        <taxon>Thalassobaculaceae</taxon>
        <taxon>Thalassobaculum</taxon>
    </lineage>
</organism>
<gene>
    <name evidence="6" type="primary">prmA</name>
    <name evidence="8" type="ORF">GCM10017083_31930</name>
</gene>
<dbReference type="Gene3D" id="3.40.50.150">
    <property type="entry name" value="Vaccinia Virus protein VP39"/>
    <property type="match status" value="1"/>
</dbReference>
<evidence type="ECO:0000313" key="8">
    <source>
        <dbReference type="EMBL" id="GHD54432.1"/>
    </source>
</evidence>
<dbReference type="InterPro" id="IPR029063">
    <property type="entry name" value="SAM-dependent_MTases_sf"/>
</dbReference>
<dbReference type="CDD" id="cd02440">
    <property type="entry name" value="AdoMet_MTases"/>
    <property type="match status" value="1"/>
</dbReference>
<keyword evidence="3 6" id="KW-0489">Methyltransferase</keyword>
<dbReference type="Proteomes" id="UP000630353">
    <property type="component" value="Unassembled WGS sequence"/>
</dbReference>
<dbReference type="PANTHER" id="PTHR43648">
    <property type="entry name" value="ELECTRON TRANSFER FLAVOPROTEIN BETA SUBUNIT LYSINE METHYLTRANSFERASE"/>
    <property type="match status" value="1"/>
</dbReference>
<evidence type="ECO:0000256" key="5">
    <source>
        <dbReference type="ARBA" id="ARBA00022691"/>
    </source>
</evidence>
<dbReference type="EC" id="2.1.1.-" evidence="6"/>
<dbReference type="RefSeq" id="WP_189991366.1">
    <property type="nucleotide sequence ID" value="NZ_BMZS01000007.1"/>
</dbReference>
<feature type="signal peptide" evidence="7">
    <location>
        <begin position="1"/>
        <end position="16"/>
    </location>
</feature>
<dbReference type="AlphaFoldDB" id="A0A918XUB5"/>
<evidence type="ECO:0000256" key="4">
    <source>
        <dbReference type="ARBA" id="ARBA00022679"/>
    </source>
</evidence>
<dbReference type="HAMAP" id="MF_00735">
    <property type="entry name" value="Methyltr_PrmA"/>
    <property type="match status" value="1"/>
</dbReference>
<feature type="chain" id="PRO_5037978236" description="Ribosomal protein L11 methyltransferase" evidence="7">
    <location>
        <begin position="17"/>
        <end position="290"/>
    </location>
</feature>
<evidence type="ECO:0000256" key="1">
    <source>
        <dbReference type="ARBA" id="ARBA00009741"/>
    </source>
</evidence>
<feature type="binding site" evidence="6">
    <location>
        <position position="228"/>
    </location>
    <ligand>
        <name>S-adenosyl-L-methionine</name>
        <dbReference type="ChEBI" id="CHEBI:59789"/>
    </ligand>
</feature>
<reference evidence="8" key="1">
    <citation type="journal article" date="2014" name="Int. J. Syst. Evol. Microbiol.">
        <title>Complete genome sequence of Corynebacterium casei LMG S-19264T (=DSM 44701T), isolated from a smear-ripened cheese.</title>
        <authorList>
            <consortium name="US DOE Joint Genome Institute (JGI-PGF)"/>
            <person name="Walter F."/>
            <person name="Albersmeier A."/>
            <person name="Kalinowski J."/>
            <person name="Ruckert C."/>
        </authorList>
    </citation>
    <scope>NUCLEOTIDE SEQUENCE</scope>
    <source>
        <strain evidence="8">KCTC 42651</strain>
    </source>
</reference>
<evidence type="ECO:0000256" key="2">
    <source>
        <dbReference type="ARBA" id="ARBA00022490"/>
    </source>
</evidence>
<keyword evidence="7" id="KW-0732">Signal</keyword>
<keyword evidence="9" id="KW-1185">Reference proteome</keyword>
<comment type="function">
    <text evidence="6">Methylates ribosomal protein L11.</text>
</comment>
<sequence length="290" mass="30679">MTTPLWRIAMTAPARAAEALAAALEPYVTALTAMEDTPGGTWSIEGLSETEPERPTIVAALALAAATVGTPPPDTVIEPLPEVDWLSLNRQSFPPIREGRVWVRGSHVTDPCPAASIELIVDAARAFGSGSHATTALCLRALQDEIRRRRPGRVLDLGCGSGILAMAAAKLVPTARVVAVDLDPVSVATAAENCRLNRTATRIRTGVSRGWNASLVRGAAPYDMVLANILAKPLCAMAPDLGRGLARGGRAILSGLMTHQEAQVVAAHRAQGLRLVRRYRRDGWSALVLG</sequence>
<keyword evidence="4 6" id="KW-0808">Transferase</keyword>
<evidence type="ECO:0000256" key="3">
    <source>
        <dbReference type="ARBA" id="ARBA00022603"/>
    </source>
</evidence>